<sequence length="344" mass="39056">MFAVDDLRLIRDQLVKIRRSSYFEKPLLDHSDSLIDLIDFIDQNEAAIPAPIIMEIRRILFDEQMFLSGSVSGEVPYEVVYSLKLALADWGHNSDVITTALLDDQNFYFRPSKGIWKFVANTIPTFSLPASQYSLIQIAFPRLYRSKPLFAIPLYHELGHFIDITNRVSEIVLMSMNPPPPQPQVALNYLREHFADLFAASYCGEVSTGLLMLLAGVQPASFTHPATLLRTALVADFLAGSKNDLIDAFQNALKQLGRPSLQIRYSKPDVAKYFDNMRPTTFSSISEIHGIYLSGFQYMEEKRKNQTGVWAGQSQKEVVRIVNDLVEKSIRNFDIGERWKNGNP</sequence>
<organism evidence="1 2">
    <name type="scientific">Rhizobium paknamense</name>
    <dbReference type="NCBI Taxonomy" id="1206817"/>
    <lineage>
        <taxon>Bacteria</taxon>
        <taxon>Pseudomonadati</taxon>
        <taxon>Pseudomonadota</taxon>
        <taxon>Alphaproteobacteria</taxon>
        <taxon>Hyphomicrobiales</taxon>
        <taxon>Rhizobiaceae</taxon>
        <taxon>Rhizobium/Agrobacterium group</taxon>
        <taxon>Rhizobium</taxon>
    </lineage>
</organism>
<evidence type="ECO:0000313" key="1">
    <source>
        <dbReference type="EMBL" id="MDQ0457418.1"/>
    </source>
</evidence>
<reference evidence="1 2" key="1">
    <citation type="submission" date="2023-07" db="EMBL/GenBank/DDBJ databases">
        <title>Genomic Encyclopedia of Type Strains, Phase IV (KMG-IV): sequencing the most valuable type-strain genomes for metagenomic binning, comparative biology and taxonomic classification.</title>
        <authorList>
            <person name="Goeker M."/>
        </authorList>
    </citation>
    <scope>NUCLEOTIDE SEQUENCE [LARGE SCALE GENOMIC DNA]</scope>
    <source>
        <strain evidence="1 2">DSM 100301</strain>
    </source>
</reference>
<evidence type="ECO:0000313" key="2">
    <source>
        <dbReference type="Proteomes" id="UP001235269"/>
    </source>
</evidence>
<keyword evidence="2" id="KW-1185">Reference proteome</keyword>
<proteinExistence type="predicted"/>
<accession>A0ABU0IIH1</accession>
<gene>
    <name evidence="1" type="ORF">QO005_003774</name>
</gene>
<dbReference type="Proteomes" id="UP001235269">
    <property type="component" value="Unassembled WGS sequence"/>
</dbReference>
<protein>
    <submittedName>
        <fullName evidence="1">Uncharacterized protein</fullName>
    </submittedName>
</protein>
<dbReference type="EMBL" id="JAUSWH010000014">
    <property type="protein sequence ID" value="MDQ0457418.1"/>
    <property type="molecule type" value="Genomic_DNA"/>
</dbReference>
<dbReference type="RefSeq" id="WP_307159593.1">
    <property type="nucleotide sequence ID" value="NZ_JAUSWH010000014.1"/>
</dbReference>
<name>A0ABU0IIH1_9HYPH</name>
<comment type="caution">
    <text evidence="1">The sequence shown here is derived from an EMBL/GenBank/DDBJ whole genome shotgun (WGS) entry which is preliminary data.</text>
</comment>